<dbReference type="Gene3D" id="2.170.130.10">
    <property type="entry name" value="TonB-dependent receptor, plug domain"/>
    <property type="match status" value="1"/>
</dbReference>
<dbReference type="PROSITE" id="PS52016">
    <property type="entry name" value="TONB_DEPENDENT_REC_3"/>
    <property type="match status" value="1"/>
</dbReference>
<organism evidence="15 16">
    <name type="scientific">Alistipes inops</name>
    <dbReference type="NCBI Taxonomy" id="1501391"/>
    <lineage>
        <taxon>Bacteria</taxon>
        <taxon>Pseudomonadati</taxon>
        <taxon>Bacteroidota</taxon>
        <taxon>Bacteroidia</taxon>
        <taxon>Bacteroidales</taxon>
        <taxon>Rikenellaceae</taxon>
        <taxon>Alistipes</taxon>
    </lineage>
</organism>
<evidence type="ECO:0000256" key="12">
    <source>
        <dbReference type="SAM" id="SignalP"/>
    </source>
</evidence>
<evidence type="ECO:0000256" key="2">
    <source>
        <dbReference type="ARBA" id="ARBA00022448"/>
    </source>
</evidence>
<evidence type="ECO:0000313" key="15">
    <source>
        <dbReference type="EMBL" id="KHE41683.1"/>
    </source>
</evidence>
<evidence type="ECO:0000256" key="4">
    <source>
        <dbReference type="ARBA" id="ARBA00022692"/>
    </source>
</evidence>
<dbReference type="Gene3D" id="2.40.170.20">
    <property type="entry name" value="TonB-dependent receptor, beta-barrel domain"/>
    <property type="match status" value="1"/>
</dbReference>
<feature type="chain" id="PRO_5046656590" evidence="12">
    <location>
        <begin position="27"/>
        <end position="674"/>
    </location>
</feature>
<evidence type="ECO:0000256" key="1">
    <source>
        <dbReference type="ARBA" id="ARBA00004571"/>
    </source>
</evidence>
<keyword evidence="6 11" id="KW-0798">TonB box</keyword>
<comment type="caution">
    <text evidence="15">The sequence shown here is derived from an EMBL/GenBank/DDBJ whole genome shotgun (WGS) entry which is preliminary data.</text>
</comment>
<keyword evidence="5 12" id="KW-0732">Signal</keyword>
<dbReference type="InterPro" id="IPR010916">
    <property type="entry name" value="TonB_box_CS"/>
</dbReference>
<comment type="similarity">
    <text evidence="10 11">Belongs to the TonB-dependent receptor family.</text>
</comment>
<keyword evidence="16" id="KW-1185">Reference proteome</keyword>
<dbReference type="InterPro" id="IPR012910">
    <property type="entry name" value="Plug_dom"/>
</dbReference>
<dbReference type="PANTHER" id="PTHR30069">
    <property type="entry name" value="TONB-DEPENDENT OUTER MEMBRANE RECEPTOR"/>
    <property type="match status" value="1"/>
</dbReference>
<evidence type="ECO:0000256" key="3">
    <source>
        <dbReference type="ARBA" id="ARBA00022452"/>
    </source>
</evidence>
<proteinExistence type="inferred from homology"/>
<evidence type="ECO:0000256" key="8">
    <source>
        <dbReference type="ARBA" id="ARBA00023170"/>
    </source>
</evidence>
<dbReference type="Pfam" id="PF00593">
    <property type="entry name" value="TonB_dep_Rec_b-barrel"/>
    <property type="match status" value="1"/>
</dbReference>
<feature type="signal peptide" evidence="12">
    <location>
        <begin position="1"/>
        <end position="26"/>
    </location>
</feature>
<dbReference type="SUPFAM" id="SSF56935">
    <property type="entry name" value="Porins"/>
    <property type="match status" value="1"/>
</dbReference>
<evidence type="ECO:0000259" key="14">
    <source>
        <dbReference type="Pfam" id="PF07715"/>
    </source>
</evidence>
<comment type="subcellular location">
    <subcellularLocation>
        <location evidence="1 10">Cell outer membrane</location>
        <topology evidence="1 10">Multi-pass membrane protein</topology>
    </subcellularLocation>
</comment>
<reference evidence="15 16" key="1">
    <citation type="submission" date="2014-09" db="EMBL/GenBank/DDBJ databases">
        <title>Alistipes sp. 627, sp. nov., a novel member of the family Rikenellaceae isolated from human faeces.</title>
        <authorList>
            <person name="Shkoporov A.N."/>
            <person name="Chaplin A.V."/>
            <person name="Motuzova O.V."/>
            <person name="Kafarskaia L.I."/>
            <person name="Khokhlova E.V."/>
            <person name="Efimov B.A."/>
        </authorList>
    </citation>
    <scope>NUCLEOTIDE SEQUENCE [LARGE SCALE GENOMIC DNA]</scope>
    <source>
        <strain evidence="15 16">627</strain>
    </source>
</reference>
<evidence type="ECO:0000256" key="11">
    <source>
        <dbReference type="RuleBase" id="RU003357"/>
    </source>
</evidence>
<dbReference type="InterPro" id="IPR036942">
    <property type="entry name" value="Beta-barrel_TonB_sf"/>
</dbReference>
<keyword evidence="4 10" id="KW-0812">Transmembrane</keyword>
<protein>
    <submittedName>
        <fullName evidence="15">Ligand-gated channel protein</fullName>
    </submittedName>
</protein>
<accession>A0ABR4YHP5</accession>
<dbReference type="InterPro" id="IPR039426">
    <property type="entry name" value="TonB-dep_rcpt-like"/>
</dbReference>
<dbReference type="PANTHER" id="PTHR30069:SF29">
    <property type="entry name" value="HEMOGLOBIN AND HEMOGLOBIN-HAPTOGLOBIN-BINDING PROTEIN 1-RELATED"/>
    <property type="match status" value="1"/>
</dbReference>
<feature type="domain" description="TonB-dependent receptor plug" evidence="14">
    <location>
        <begin position="56"/>
        <end position="150"/>
    </location>
</feature>
<keyword evidence="8" id="KW-0675">Receptor</keyword>
<evidence type="ECO:0000259" key="13">
    <source>
        <dbReference type="Pfam" id="PF00593"/>
    </source>
</evidence>
<dbReference type="Pfam" id="PF07715">
    <property type="entry name" value="Plug"/>
    <property type="match status" value="1"/>
</dbReference>
<dbReference type="InterPro" id="IPR037066">
    <property type="entry name" value="Plug_dom_sf"/>
</dbReference>
<evidence type="ECO:0000256" key="5">
    <source>
        <dbReference type="ARBA" id="ARBA00022729"/>
    </source>
</evidence>
<evidence type="ECO:0000256" key="9">
    <source>
        <dbReference type="ARBA" id="ARBA00023237"/>
    </source>
</evidence>
<evidence type="ECO:0000256" key="6">
    <source>
        <dbReference type="ARBA" id="ARBA00023077"/>
    </source>
</evidence>
<keyword evidence="2 10" id="KW-0813">Transport</keyword>
<dbReference type="Proteomes" id="UP000030889">
    <property type="component" value="Unassembled WGS sequence"/>
</dbReference>
<feature type="domain" description="TonB-dependent receptor-like beta-barrel" evidence="13">
    <location>
        <begin position="206"/>
        <end position="648"/>
    </location>
</feature>
<dbReference type="PROSITE" id="PS00430">
    <property type="entry name" value="TONB_DEPENDENT_REC_1"/>
    <property type="match status" value="1"/>
</dbReference>
<keyword evidence="9 10" id="KW-0998">Cell outer membrane</keyword>
<evidence type="ECO:0000256" key="10">
    <source>
        <dbReference type="PROSITE-ProRule" id="PRU01360"/>
    </source>
</evidence>
<keyword evidence="3 10" id="KW-1134">Transmembrane beta strand</keyword>
<evidence type="ECO:0000313" key="16">
    <source>
        <dbReference type="Proteomes" id="UP000030889"/>
    </source>
</evidence>
<name>A0ABR4YHP5_9BACT</name>
<evidence type="ECO:0000256" key="7">
    <source>
        <dbReference type="ARBA" id="ARBA00023136"/>
    </source>
</evidence>
<dbReference type="InterPro" id="IPR000531">
    <property type="entry name" value="Beta-barrel_TonB"/>
</dbReference>
<sequence length="674" mass="77749">MRHRRGGPAVRASLLLLLALPCRAGAQHPTDTLTVDGSYDIEEIVVTARRATEIIPTQKLEGKALEELNSHSVADALRYFSGIQIKDYGGIGGLKTVNIRSMGSQHVGVFFDGIQIGNAQNGTVDLGRFSLDNMEAISVYNGQKSSIFQSAKDFASASALYMETRRPRFDSIRTDNFKATLKGGSFKTVNPSLLWEHKFGRRIRSSLNTEYMYTSGEYRFSYAKADGYDTTEVRKNGDVRLFRAEAALFGDLDDGEWRAKAYFYDSERGYPGYIDRNIPDHIRNQDRQWDTNFFLQGSLTRKPLPFYTFFIKGKYAYDYLHYFSDEEDSMYIDNRYRQQEAYVSSAHMFSIFPWWSANLSVDAQWNRLEADLVDFVYPKRYTVLAAAATSLQFSRISVQGSLLYTHVTDITKWKGTEAGAKNEFTPTAIVSWKPLRRHDLSLRGFYKRIFRMPTFNDLYYTEIGNKNLKPEYTEQYNAGVVYGREWHRPESSYRLDIQLDGYFNKVKDKIVAMPADNQFRWMMLNLGYVEIRGVDAVAGISMEHGRFAATARFSYTYQKAQDFTDPSSDHYGDQIPYIPWHSGSAVVGISWGEWSLNYSFIYTGERYEQAANTLYNYVQPWYTHDMSLAREIHMRHVRMRICAEINNIFNQQYEVVQCYPMPGTNFRIIISITL</sequence>
<dbReference type="EMBL" id="JRGF01000009">
    <property type="protein sequence ID" value="KHE41683.1"/>
    <property type="molecule type" value="Genomic_DNA"/>
</dbReference>
<gene>
    <name evidence="15" type="ORF">LG35_07955</name>
</gene>
<keyword evidence="7 10" id="KW-0472">Membrane</keyword>